<dbReference type="Proteomes" id="UP000253769">
    <property type="component" value="Unassembled WGS sequence"/>
</dbReference>
<name>A0A369WDT4_9GAMM</name>
<dbReference type="EMBL" id="QQOH01000003">
    <property type="protein sequence ID" value="RDE19481.1"/>
    <property type="molecule type" value="Genomic_DNA"/>
</dbReference>
<sequence length="154" mass="18146">MGTELRRYAASSRYCDVMFQGEIVPYKMNEQQFQAVNDLSDDERYRHFISKVADWQQVWGVRNSEGWLTPATPDDLDYFPFWPHPEYAQRIADEHWPGHEAEEFDYEFLITEGLEQLSNDGMKVAVFPNLGWQCLVLDAKQLLNDLLIESERYS</sequence>
<accession>A0A369WDT4</accession>
<evidence type="ECO:0000313" key="2">
    <source>
        <dbReference type="Proteomes" id="UP000253769"/>
    </source>
</evidence>
<keyword evidence="2" id="KW-1185">Reference proteome</keyword>
<protein>
    <submittedName>
        <fullName evidence="1">DUF2750 domain-containing protein</fullName>
    </submittedName>
</protein>
<organism evidence="1 2">
    <name type="scientific">Motiliproteus coralliicola</name>
    <dbReference type="NCBI Taxonomy" id="2283196"/>
    <lineage>
        <taxon>Bacteria</taxon>
        <taxon>Pseudomonadati</taxon>
        <taxon>Pseudomonadota</taxon>
        <taxon>Gammaproteobacteria</taxon>
        <taxon>Oceanospirillales</taxon>
        <taxon>Oceanospirillaceae</taxon>
        <taxon>Motiliproteus</taxon>
    </lineage>
</organism>
<proteinExistence type="predicted"/>
<comment type="caution">
    <text evidence="1">The sequence shown here is derived from an EMBL/GenBank/DDBJ whole genome shotgun (WGS) entry which is preliminary data.</text>
</comment>
<dbReference type="InterPro" id="IPR021284">
    <property type="entry name" value="DUF2750"/>
</dbReference>
<dbReference type="AlphaFoldDB" id="A0A369WDT4"/>
<dbReference type="Pfam" id="PF11042">
    <property type="entry name" value="DUF2750"/>
    <property type="match status" value="1"/>
</dbReference>
<reference evidence="1 2" key="1">
    <citation type="submission" date="2018-07" db="EMBL/GenBank/DDBJ databases">
        <title>Motiliproteus coralliicola sp. nov., a bacterium isolated from Coral.</title>
        <authorList>
            <person name="Wang G."/>
        </authorList>
    </citation>
    <scope>NUCLEOTIDE SEQUENCE [LARGE SCALE GENOMIC DNA]</scope>
    <source>
        <strain evidence="1 2">C34</strain>
    </source>
</reference>
<evidence type="ECO:0000313" key="1">
    <source>
        <dbReference type="EMBL" id="RDE19481.1"/>
    </source>
</evidence>
<gene>
    <name evidence="1" type="ORF">DV711_11355</name>
</gene>